<accession>A0A6N7Z3L7</accession>
<dbReference type="RefSeq" id="WP_154757046.1">
    <property type="nucleotide sequence ID" value="NZ_WMBA01000015.1"/>
</dbReference>
<keyword evidence="2" id="KW-1185">Reference proteome</keyword>
<dbReference type="EMBL" id="WMBA01000015">
    <property type="protein sequence ID" value="MTD54851.1"/>
    <property type="molecule type" value="Genomic_DNA"/>
</dbReference>
<proteinExistence type="predicted"/>
<dbReference type="AlphaFoldDB" id="A0A6N7Z3L7"/>
<organism evidence="1 2">
    <name type="scientific">Amycolatopsis pithecellobii</name>
    <dbReference type="NCBI Taxonomy" id="664692"/>
    <lineage>
        <taxon>Bacteria</taxon>
        <taxon>Bacillati</taxon>
        <taxon>Actinomycetota</taxon>
        <taxon>Actinomycetes</taxon>
        <taxon>Pseudonocardiales</taxon>
        <taxon>Pseudonocardiaceae</taxon>
        <taxon>Amycolatopsis</taxon>
    </lineage>
</organism>
<reference evidence="1 2" key="1">
    <citation type="submission" date="2019-11" db="EMBL/GenBank/DDBJ databases">
        <title>Draft genome of Amycolatopsis RM579.</title>
        <authorList>
            <person name="Duangmal K."/>
            <person name="Mingma R."/>
        </authorList>
    </citation>
    <scope>NUCLEOTIDE SEQUENCE [LARGE SCALE GENOMIC DNA]</scope>
    <source>
        <strain evidence="1 2">RM579</strain>
    </source>
</reference>
<gene>
    <name evidence="1" type="ORF">GKO32_12800</name>
</gene>
<protein>
    <submittedName>
        <fullName evidence="1">Uncharacterized protein</fullName>
    </submittedName>
</protein>
<evidence type="ECO:0000313" key="1">
    <source>
        <dbReference type="EMBL" id="MTD54851.1"/>
    </source>
</evidence>
<sequence length="46" mass="4665">MREHLFTVGSAAPLSALRDDLLFVDDGSVLTSAGSAAALDLSAFGV</sequence>
<comment type="caution">
    <text evidence="1">The sequence shown here is derived from an EMBL/GenBank/DDBJ whole genome shotgun (WGS) entry which is preliminary data.</text>
</comment>
<evidence type="ECO:0000313" key="2">
    <source>
        <dbReference type="Proteomes" id="UP000440096"/>
    </source>
</evidence>
<name>A0A6N7Z3L7_9PSEU</name>
<dbReference type="Proteomes" id="UP000440096">
    <property type="component" value="Unassembled WGS sequence"/>
</dbReference>